<dbReference type="Gramene" id="A06p45770.2_BraZ1">
    <property type="protein sequence ID" value="A06p45770.2_BraZ1.CDS.1"/>
    <property type="gene ID" value="A06g45770.2_BraZ1"/>
</dbReference>
<dbReference type="InterPro" id="IPR000719">
    <property type="entry name" value="Prot_kinase_dom"/>
</dbReference>
<feature type="non-terminal residue" evidence="2">
    <location>
        <position position="1"/>
    </location>
</feature>
<dbReference type="AlphaFoldDB" id="A0A8D9DE73"/>
<gene>
    <name evidence="2" type="ORF">BRAPAZ1V2_A06P45770.2</name>
</gene>
<sequence length="100" mass="11648">NLYFVCNAQKVPSERFAQRTNDHQITKLKFVRILGKGSFGSVHLLEYTKPDGSMFYKAMKISAINRHDSLHREFQILSKLRGCPNIIQSFHKTRTLTHKK</sequence>
<evidence type="ECO:0000259" key="1">
    <source>
        <dbReference type="PROSITE" id="PS50011"/>
    </source>
</evidence>
<dbReference type="EMBL" id="LS974622">
    <property type="protein sequence ID" value="CAG7872337.1"/>
    <property type="molecule type" value="Genomic_DNA"/>
</dbReference>
<dbReference type="GO" id="GO:0005524">
    <property type="term" value="F:ATP binding"/>
    <property type="evidence" value="ECO:0007669"/>
    <property type="project" value="InterPro"/>
</dbReference>
<name>A0A8D9DE73_BRACM</name>
<dbReference type="InterPro" id="IPR011009">
    <property type="entry name" value="Kinase-like_dom_sf"/>
</dbReference>
<proteinExistence type="predicted"/>
<dbReference type="Proteomes" id="UP000694005">
    <property type="component" value="Chromosome A06"/>
</dbReference>
<protein>
    <recommendedName>
        <fullName evidence="1">Protein kinase domain-containing protein</fullName>
    </recommendedName>
</protein>
<dbReference type="GO" id="GO:0004672">
    <property type="term" value="F:protein kinase activity"/>
    <property type="evidence" value="ECO:0007669"/>
    <property type="project" value="InterPro"/>
</dbReference>
<feature type="domain" description="Protein kinase" evidence="1">
    <location>
        <begin position="28"/>
        <end position="100"/>
    </location>
</feature>
<dbReference type="Gene3D" id="3.30.200.20">
    <property type="entry name" value="Phosphorylase Kinase, domain 1"/>
    <property type="match status" value="1"/>
</dbReference>
<dbReference type="PROSITE" id="PS50011">
    <property type="entry name" value="PROTEIN_KINASE_DOM"/>
    <property type="match status" value="1"/>
</dbReference>
<evidence type="ECO:0000313" key="2">
    <source>
        <dbReference type="EMBL" id="CAG7872337.1"/>
    </source>
</evidence>
<reference evidence="2 3" key="1">
    <citation type="submission" date="2021-07" db="EMBL/GenBank/DDBJ databases">
        <authorList>
            <consortium name="Genoscope - CEA"/>
            <person name="William W."/>
        </authorList>
    </citation>
    <scope>NUCLEOTIDE SEQUENCE [LARGE SCALE GENOMIC DNA]</scope>
</reference>
<evidence type="ECO:0000313" key="3">
    <source>
        <dbReference type="Proteomes" id="UP000694005"/>
    </source>
</evidence>
<organism evidence="2 3">
    <name type="scientific">Brassica campestris</name>
    <name type="common">Field mustard</name>
    <dbReference type="NCBI Taxonomy" id="3711"/>
    <lineage>
        <taxon>Eukaryota</taxon>
        <taxon>Viridiplantae</taxon>
        <taxon>Streptophyta</taxon>
        <taxon>Embryophyta</taxon>
        <taxon>Tracheophyta</taxon>
        <taxon>Spermatophyta</taxon>
        <taxon>Magnoliopsida</taxon>
        <taxon>eudicotyledons</taxon>
        <taxon>Gunneridae</taxon>
        <taxon>Pentapetalae</taxon>
        <taxon>rosids</taxon>
        <taxon>malvids</taxon>
        <taxon>Brassicales</taxon>
        <taxon>Brassicaceae</taxon>
        <taxon>Brassiceae</taxon>
        <taxon>Brassica</taxon>
    </lineage>
</organism>
<dbReference type="SUPFAM" id="SSF56112">
    <property type="entry name" value="Protein kinase-like (PK-like)"/>
    <property type="match status" value="1"/>
</dbReference>
<accession>A0A8D9DE73</accession>